<evidence type="ECO:0000313" key="4">
    <source>
        <dbReference type="EMBL" id="MDR7328668.1"/>
    </source>
</evidence>
<evidence type="ECO:0000313" key="5">
    <source>
        <dbReference type="Proteomes" id="UP001180840"/>
    </source>
</evidence>
<dbReference type="PROSITE" id="PS50980">
    <property type="entry name" value="COA_CT_NTER"/>
    <property type="match status" value="1"/>
</dbReference>
<reference evidence="4" key="1">
    <citation type="submission" date="2023-07" db="EMBL/GenBank/DDBJ databases">
        <title>Sequencing the genomes of 1000 actinobacteria strains.</title>
        <authorList>
            <person name="Klenk H.-P."/>
        </authorList>
    </citation>
    <scope>NUCLEOTIDE SEQUENCE</scope>
    <source>
        <strain evidence="4">DSM 107476</strain>
    </source>
</reference>
<accession>A0ABU1ZXN8</accession>
<dbReference type="GO" id="GO:0004658">
    <property type="term" value="F:propionyl-CoA carboxylase activity"/>
    <property type="evidence" value="ECO:0007669"/>
    <property type="project" value="UniProtKB-EC"/>
</dbReference>
<dbReference type="EMBL" id="JAVDXZ010000001">
    <property type="protein sequence ID" value="MDR7328668.1"/>
    <property type="molecule type" value="Genomic_DNA"/>
</dbReference>
<sequence>MTQAKPDLKTTVGKLQDLRNRLTEAAQPMGAEAIEATHAAGRLTARETLLALLDEGSFVETDALARHRATDFKMERTRPATDGVVTGYGTVEGRRVVAYAIDETVFEAALGEVYAEKILKLYDLAAKSGVPIVAFLAGTGPRLKEGVVTLSMFAKIVNAAADASGLVPQISVINGETSGLHAVLANLADLVIASDARAHLVAEPADFPVVTRAVLGHLPLNNMAEAPRTETPEKPAGIDLNTIIPDEGDYDVRALLGELVDGGLLEVRAQAGAGVITGFARIGGRAVGVVATDPAAQLDAESATKAARFIRTADSFNLPILQVVDTDGFPAGDEESLRAAAQLAYANAEASVGKLTLITRRAYGSGYVLFGAKDTGADLVWAWPTAEVAVDSAENVAAALGTDAEKYAAEHLNPYRAAERGLVDAVIEPADTRTFIIDGLGLTERKVVARRPRKHGNIAL</sequence>
<proteinExistence type="inferred from homology"/>
<dbReference type="InterPro" id="IPR011762">
    <property type="entry name" value="COA_CT_N"/>
</dbReference>
<dbReference type="InterPro" id="IPR051047">
    <property type="entry name" value="AccD/PCCB"/>
</dbReference>
<dbReference type="EC" id="6.4.1.3" evidence="4"/>
<evidence type="ECO:0000256" key="1">
    <source>
        <dbReference type="ARBA" id="ARBA00006102"/>
    </source>
</evidence>
<dbReference type="Proteomes" id="UP001180840">
    <property type="component" value="Unassembled WGS sequence"/>
</dbReference>
<dbReference type="InterPro" id="IPR034733">
    <property type="entry name" value="AcCoA_carboxyl_beta"/>
</dbReference>
<feature type="domain" description="CoA carboxyltransferase N-terminal" evidence="2">
    <location>
        <begin position="8"/>
        <end position="195"/>
    </location>
</feature>
<dbReference type="PANTHER" id="PTHR43842">
    <property type="entry name" value="PROPIONYL-COA CARBOXYLASE BETA CHAIN"/>
    <property type="match status" value="1"/>
</dbReference>
<feature type="domain" description="CoA carboxyltransferase C-terminal" evidence="3">
    <location>
        <begin position="231"/>
        <end position="454"/>
    </location>
</feature>
<keyword evidence="4" id="KW-0436">Ligase</keyword>
<dbReference type="InterPro" id="IPR029045">
    <property type="entry name" value="ClpP/crotonase-like_dom_sf"/>
</dbReference>
<gene>
    <name evidence="4" type="ORF">J2S39_000344</name>
</gene>
<dbReference type="PROSITE" id="PS50989">
    <property type="entry name" value="COA_CT_CTER"/>
    <property type="match status" value="1"/>
</dbReference>
<comment type="caution">
    <text evidence="4">The sequence shown here is derived from an EMBL/GenBank/DDBJ whole genome shotgun (WGS) entry which is preliminary data.</text>
</comment>
<protein>
    <submittedName>
        <fullName evidence="4">Propionyl-CoA carboxylase beta chain</fullName>
        <ecNumber evidence="4">6.4.1.3</ecNumber>
    </submittedName>
</protein>
<dbReference type="Gene3D" id="3.90.226.10">
    <property type="entry name" value="2-enoyl-CoA Hydratase, Chain A, domain 1"/>
    <property type="match status" value="2"/>
</dbReference>
<dbReference type="Pfam" id="PF01039">
    <property type="entry name" value="Carboxyl_trans"/>
    <property type="match status" value="2"/>
</dbReference>
<comment type="similarity">
    <text evidence="1">Belongs to the AccD/PCCB family.</text>
</comment>
<dbReference type="PANTHER" id="PTHR43842:SF2">
    <property type="entry name" value="PROPIONYL-COA CARBOXYLASE BETA CHAIN, MITOCHONDRIAL"/>
    <property type="match status" value="1"/>
</dbReference>
<organism evidence="4 5">
    <name type="scientific">Corynebacterium guangdongense</name>
    <dbReference type="NCBI Taxonomy" id="1783348"/>
    <lineage>
        <taxon>Bacteria</taxon>
        <taxon>Bacillati</taxon>
        <taxon>Actinomycetota</taxon>
        <taxon>Actinomycetes</taxon>
        <taxon>Mycobacteriales</taxon>
        <taxon>Corynebacteriaceae</taxon>
        <taxon>Corynebacterium</taxon>
    </lineage>
</organism>
<evidence type="ECO:0000259" key="3">
    <source>
        <dbReference type="PROSITE" id="PS50989"/>
    </source>
</evidence>
<dbReference type="SUPFAM" id="SSF52096">
    <property type="entry name" value="ClpP/crotonase"/>
    <property type="match status" value="2"/>
</dbReference>
<dbReference type="RefSeq" id="WP_290197672.1">
    <property type="nucleotide sequence ID" value="NZ_CP047654.1"/>
</dbReference>
<evidence type="ECO:0000259" key="2">
    <source>
        <dbReference type="PROSITE" id="PS50980"/>
    </source>
</evidence>
<keyword evidence="5" id="KW-1185">Reference proteome</keyword>
<dbReference type="InterPro" id="IPR011763">
    <property type="entry name" value="COA_CT_C"/>
</dbReference>
<name>A0ABU1ZXN8_9CORY</name>